<protein>
    <recommendedName>
        <fullName evidence="1">Gp5/Type VI secretion system Vgr protein OB-fold domain-containing protein</fullName>
    </recommendedName>
</protein>
<dbReference type="Pfam" id="PF04717">
    <property type="entry name" value="Phage_base_V"/>
    <property type="match status" value="1"/>
</dbReference>
<dbReference type="InterPro" id="IPR006531">
    <property type="entry name" value="Gp5/Vgr_OB"/>
</dbReference>
<dbReference type="RefSeq" id="WP_141824100.1">
    <property type="nucleotide sequence ID" value="NZ_BAAAQC010000017.1"/>
</dbReference>
<gene>
    <name evidence="2" type="ORF">FHX52_4012</name>
</gene>
<dbReference type="EMBL" id="VFQF01000003">
    <property type="protein sequence ID" value="TQN44791.1"/>
    <property type="molecule type" value="Genomic_DNA"/>
</dbReference>
<dbReference type="SUPFAM" id="SSF69255">
    <property type="entry name" value="gp5 N-terminal domain-like"/>
    <property type="match status" value="1"/>
</dbReference>
<evidence type="ECO:0000313" key="2">
    <source>
        <dbReference type="EMBL" id="TQN44791.1"/>
    </source>
</evidence>
<dbReference type="AlphaFoldDB" id="A0A543PL39"/>
<dbReference type="InterPro" id="IPR037026">
    <property type="entry name" value="Vgr_OB-fold_dom_sf"/>
</dbReference>
<comment type="caution">
    <text evidence="2">The sequence shown here is derived from an EMBL/GenBank/DDBJ whole genome shotgun (WGS) entry which is preliminary data.</text>
</comment>
<dbReference type="Proteomes" id="UP000320085">
    <property type="component" value="Unassembled WGS sequence"/>
</dbReference>
<evidence type="ECO:0000259" key="1">
    <source>
        <dbReference type="Pfam" id="PF04717"/>
    </source>
</evidence>
<sequence>MPVDIDELSASAPRFYGKYRGTVENNIDPMQQGRVQVSCPAVLGSGQLSWALPSSPYAGNGVGLFLVPPVGANVWVEFEAGNPNNPILGGCFWGTGEVPATPALAEMKVLKTDSMSIELSDLPGAGGIKVSVSSPAVAMSISISATSSGVEVSVGASKITLSPVSVSINDGALEVM</sequence>
<accession>A0A543PL39</accession>
<feature type="domain" description="Gp5/Type VI secretion system Vgr protein OB-fold" evidence="1">
    <location>
        <begin position="19"/>
        <end position="93"/>
    </location>
</feature>
<name>A0A543PL39_9MICO</name>
<evidence type="ECO:0000313" key="3">
    <source>
        <dbReference type="Proteomes" id="UP000320085"/>
    </source>
</evidence>
<organism evidence="2 3">
    <name type="scientific">Humibacillus xanthopallidus</name>
    <dbReference type="NCBI Taxonomy" id="412689"/>
    <lineage>
        <taxon>Bacteria</taxon>
        <taxon>Bacillati</taxon>
        <taxon>Actinomycetota</taxon>
        <taxon>Actinomycetes</taxon>
        <taxon>Micrococcales</taxon>
        <taxon>Intrasporangiaceae</taxon>
        <taxon>Humibacillus</taxon>
    </lineage>
</organism>
<dbReference type="Gene3D" id="2.40.50.230">
    <property type="entry name" value="Gp5 N-terminal domain"/>
    <property type="match status" value="1"/>
</dbReference>
<dbReference type="OrthoDB" id="9762420at2"/>
<proteinExistence type="predicted"/>
<reference evidence="2 3" key="1">
    <citation type="submission" date="2019-06" db="EMBL/GenBank/DDBJ databases">
        <title>Sequencing the genomes of 1000 actinobacteria strains.</title>
        <authorList>
            <person name="Klenk H.-P."/>
        </authorList>
    </citation>
    <scope>NUCLEOTIDE SEQUENCE [LARGE SCALE GENOMIC DNA]</scope>
    <source>
        <strain evidence="2 3">DSM 21776</strain>
    </source>
</reference>